<dbReference type="Proteomes" id="UP001272987">
    <property type="component" value="Unassembled WGS sequence"/>
</dbReference>
<accession>A0AAP6EHN2</accession>
<protein>
    <submittedName>
        <fullName evidence="1">Uncharacterized protein</fullName>
    </submittedName>
</protein>
<name>A0AAP6EHN2_9ACTN</name>
<evidence type="ECO:0000313" key="2">
    <source>
        <dbReference type="EMBL" id="MDX3020513.1"/>
    </source>
</evidence>
<dbReference type="EMBL" id="JARAWC010000016">
    <property type="protein sequence ID" value="MDX2962600.1"/>
    <property type="molecule type" value="Genomic_DNA"/>
</dbReference>
<keyword evidence="3" id="KW-1185">Reference proteome</keyword>
<evidence type="ECO:0000313" key="4">
    <source>
        <dbReference type="Proteomes" id="UP001282288"/>
    </source>
</evidence>
<dbReference type="GeneID" id="69805329"/>
<organism evidence="1 4">
    <name type="scientific">Streptomyces acidiscabies</name>
    <dbReference type="NCBI Taxonomy" id="42234"/>
    <lineage>
        <taxon>Bacteria</taxon>
        <taxon>Bacillati</taxon>
        <taxon>Actinomycetota</taxon>
        <taxon>Actinomycetes</taxon>
        <taxon>Kitasatosporales</taxon>
        <taxon>Streptomycetaceae</taxon>
        <taxon>Streptomyces</taxon>
    </lineage>
</organism>
<dbReference type="RefSeq" id="WP_010351206.1">
    <property type="nucleotide sequence ID" value="NZ_BCMK01000102.1"/>
</dbReference>
<sequence length="77" mass="8214">MKELTGADEPTPTIDEACTRLRNALADAGITLPSLAVDQVSATHRDRAYHLLDLGRCNVDTATRLTAALIRAGAPTR</sequence>
<evidence type="ECO:0000313" key="1">
    <source>
        <dbReference type="EMBL" id="MDX2962600.1"/>
    </source>
</evidence>
<dbReference type="Proteomes" id="UP001282288">
    <property type="component" value="Unassembled WGS sequence"/>
</dbReference>
<evidence type="ECO:0000313" key="3">
    <source>
        <dbReference type="Proteomes" id="UP001272987"/>
    </source>
</evidence>
<dbReference type="EMBL" id="JARAWP010000012">
    <property type="protein sequence ID" value="MDX3020513.1"/>
    <property type="molecule type" value="Genomic_DNA"/>
</dbReference>
<dbReference type="AlphaFoldDB" id="A0AAP6EHN2"/>
<gene>
    <name evidence="1" type="ORF">PV399_23225</name>
    <name evidence="2" type="ORF">PV666_21860</name>
</gene>
<comment type="caution">
    <text evidence="1">The sequence shown here is derived from an EMBL/GenBank/DDBJ whole genome shotgun (WGS) entry which is preliminary data.</text>
</comment>
<proteinExistence type="predicted"/>
<reference evidence="1 3" key="1">
    <citation type="journal article" date="2023" name="Microb. Genom.">
        <title>Mesoterricola silvestris gen. nov., sp. nov., Mesoterricola sediminis sp. nov., Geothrix oryzae sp. nov., Geothrix edaphica sp. nov., Geothrix rubra sp. nov., and Geothrix limicola sp. nov., six novel members of Acidobacteriota isolated from soils.</title>
        <authorList>
            <person name="Weisberg A.J."/>
            <person name="Pearce E."/>
            <person name="Kramer C.G."/>
            <person name="Chang J.H."/>
            <person name="Clarke C.R."/>
        </authorList>
    </citation>
    <scope>NUCLEOTIDE SEQUENCE</scope>
    <source>
        <strain evidence="2 3">NB05-1H</strain>
        <strain evidence="1">NRRL_B-16521</strain>
    </source>
</reference>